<dbReference type="PANTHER" id="PTHR33992">
    <property type="entry name" value="RIBONUCLEASE P PROTEIN COMPONENT"/>
    <property type="match status" value="1"/>
</dbReference>
<gene>
    <name evidence="6" type="primary">rnpA</name>
    <name evidence="8" type="ORF">JOC49_000517</name>
</gene>
<reference evidence="8 9" key="1">
    <citation type="submission" date="2021-01" db="EMBL/GenBank/DDBJ databases">
        <title>Genomic Encyclopedia of Type Strains, Phase IV (KMG-IV): sequencing the most valuable type-strain genomes for metagenomic binning, comparative biology and taxonomic classification.</title>
        <authorList>
            <person name="Goeker M."/>
        </authorList>
    </citation>
    <scope>NUCLEOTIDE SEQUENCE [LARGE SCALE GENOMIC DNA]</scope>
    <source>
        <strain evidence="8 9">DSM 24436</strain>
    </source>
</reference>
<evidence type="ECO:0000313" key="8">
    <source>
        <dbReference type="EMBL" id="MBM7561003.1"/>
    </source>
</evidence>
<dbReference type="Proteomes" id="UP000767854">
    <property type="component" value="Unassembled WGS sequence"/>
</dbReference>
<evidence type="ECO:0000256" key="1">
    <source>
        <dbReference type="ARBA" id="ARBA00022694"/>
    </source>
</evidence>
<dbReference type="HAMAP" id="MF_00227">
    <property type="entry name" value="RNase_P"/>
    <property type="match status" value="1"/>
</dbReference>
<protein>
    <recommendedName>
        <fullName evidence="6 7">Ribonuclease P protein component</fullName>
        <shortName evidence="6">RNase P protein</shortName>
        <shortName evidence="6">RNaseP protein</shortName>
        <ecNumber evidence="6 7">3.1.26.5</ecNumber>
    </recommendedName>
    <alternativeName>
        <fullName evidence="6">Protein C5</fullName>
    </alternativeName>
</protein>
<dbReference type="Gene3D" id="3.30.230.10">
    <property type="match status" value="1"/>
</dbReference>
<keyword evidence="1 6" id="KW-0819">tRNA processing</keyword>
<comment type="subunit">
    <text evidence="6">Consists of a catalytic RNA component (M1 or rnpB) and a protein subunit.</text>
</comment>
<dbReference type="SUPFAM" id="SSF54211">
    <property type="entry name" value="Ribosomal protein S5 domain 2-like"/>
    <property type="match status" value="1"/>
</dbReference>
<evidence type="ECO:0000256" key="5">
    <source>
        <dbReference type="ARBA" id="ARBA00022884"/>
    </source>
</evidence>
<dbReference type="Pfam" id="PF00825">
    <property type="entry name" value="Ribonuclease_P"/>
    <property type="match status" value="1"/>
</dbReference>
<evidence type="ECO:0000313" key="9">
    <source>
        <dbReference type="Proteomes" id="UP000767854"/>
    </source>
</evidence>
<name>A0ABS2MNP0_9FIRM</name>
<dbReference type="InterPro" id="IPR020568">
    <property type="entry name" value="Ribosomal_Su5_D2-typ_SF"/>
</dbReference>
<organism evidence="8 9">
    <name type="scientific">Fusibacter tunisiensis</name>
    <dbReference type="NCBI Taxonomy" id="1008308"/>
    <lineage>
        <taxon>Bacteria</taxon>
        <taxon>Bacillati</taxon>
        <taxon>Bacillota</taxon>
        <taxon>Clostridia</taxon>
        <taxon>Eubacteriales</taxon>
        <taxon>Eubacteriales Family XII. Incertae Sedis</taxon>
        <taxon>Fusibacter</taxon>
    </lineage>
</organism>
<evidence type="ECO:0000256" key="3">
    <source>
        <dbReference type="ARBA" id="ARBA00022759"/>
    </source>
</evidence>
<dbReference type="GO" id="GO:0004526">
    <property type="term" value="F:ribonuclease P activity"/>
    <property type="evidence" value="ECO:0007669"/>
    <property type="project" value="UniProtKB-EC"/>
</dbReference>
<dbReference type="PANTHER" id="PTHR33992:SF1">
    <property type="entry name" value="RIBONUCLEASE P PROTEIN COMPONENT"/>
    <property type="match status" value="1"/>
</dbReference>
<comment type="similarity">
    <text evidence="6">Belongs to the RnpA family.</text>
</comment>
<evidence type="ECO:0000256" key="7">
    <source>
        <dbReference type="NCBIfam" id="TIGR00188"/>
    </source>
</evidence>
<dbReference type="RefSeq" id="WP_204661928.1">
    <property type="nucleotide sequence ID" value="NZ_JAFBDT010000002.1"/>
</dbReference>
<dbReference type="InterPro" id="IPR000100">
    <property type="entry name" value="RNase_P"/>
</dbReference>
<evidence type="ECO:0000256" key="4">
    <source>
        <dbReference type="ARBA" id="ARBA00022801"/>
    </source>
</evidence>
<dbReference type="EMBL" id="JAFBDT010000002">
    <property type="protein sequence ID" value="MBM7561003.1"/>
    <property type="molecule type" value="Genomic_DNA"/>
</dbReference>
<keyword evidence="9" id="KW-1185">Reference proteome</keyword>
<evidence type="ECO:0000256" key="6">
    <source>
        <dbReference type="HAMAP-Rule" id="MF_00227"/>
    </source>
</evidence>
<dbReference type="NCBIfam" id="TIGR00188">
    <property type="entry name" value="rnpA"/>
    <property type="match status" value="1"/>
</dbReference>
<comment type="function">
    <text evidence="6">RNaseP catalyzes the removal of the 5'-leader sequence from pre-tRNA to produce the mature 5'-terminus. It can also cleave other RNA substrates such as 4.5S RNA. The protein component plays an auxiliary but essential role in vivo by binding to the 5'-leader sequence and broadening the substrate specificity of the ribozyme.</text>
</comment>
<accession>A0ABS2MNP0</accession>
<sequence>MTYESIKKTIDFSKVYRKGKSYADRHLVMYVYPNNLGYSRLGLSISKKVGKSVVRNKVRRRIKEVFRHHYKSNGQYDIVIIARVRASEASYLDIKKSFRYLQKKAGI</sequence>
<dbReference type="EC" id="3.1.26.5" evidence="6 7"/>
<comment type="caution">
    <text evidence="8">The sequence shown here is derived from an EMBL/GenBank/DDBJ whole genome shotgun (WGS) entry which is preliminary data.</text>
</comment>
<evidence type="ECO:0000256" key="2">
    <source>
        <dbReference type="ARBA" id="ARBA00022722"/>
    </source>
</evidence>
<keyword evidence="2 6" id="KW-0540">Nuclease</keyword>
<keyword evidence="4 6" id="KW-0378">Hydrolase</keyword>
<comment type="catalytic activity">
    <reaction evidence="6">
        <text>Endonucleolytic cleavage of RNA, removing 5'-extranucleotides from tRNA precursor.</text>
        <dbReference type="EC" id="3.1.26.5"/>
    </reaction>
</comment>
<proteinExistence type="inferred from homology"/>
<dbReference type="InterPro" id="IPR014721">
    <property type="entry name" value="Ribsml_uS5_D2-typ_fold_subgr"/>
</dbReference>
<keyword evidence="3 6" id="KW-0255">Endonuclease</keyword>
<keyword evidence="5 6" id="KW-0694">RNA-binding</keyword>